<gene>
    <name evidence="2" type="ORF">SAMN05444350_13821</name>
</gene>
<sequence>MKIIKIAALCLLSCMLSACPKQSEEYITLVNNSKQDIVFQEYRKRNITSVDTLFLCRVGAVEIPKGSSSLVHSVDDTGWKADFNIILCLQFLIMDSETYSQYMYEPCDTIRKYVPILHHYRVSLADMEQANWTIVYPPEEKESF</sequence>
<feature type="signal peptide" evidence="1">
    <location>
        <begin position="1"/>
        <end position="18"/>
    </location>
</feature>
<evidence type="ECO:0000313" key="2">
    <source>
        <dbReference type="EMBL" id="SHJ59433.1"/>
    </source>
</evidence>
<protein>
    <recommendedName>
        <fullName evidence="4">Lipoprotein</fullName>
    </recommendedName>
</protein>
<feature type="chain" id="PRO_5012612887" description="Lipoprotein" evidence="1">
    <location>
        <begin position="19"/>
        <end position="144"/>
    </location>
</feature>
<accession>A0A1M6KKH4</accession>
<proteinExistence type="predicted"/>
<name>A0A1M6KKH4_9BACE</name>
<dbReference type="GeneID" id="92714327"/>
<keyword evidence="1" id="KW-0732">Signal</keyword>
<dbReference type="Proteomes" id="UP000184192">
    <property type="component" value="Unassembled WGS sequence"/>
</dbReference>
<dbReference type="EMBL" id="FQZN01000038">
    <property type="protein sequence ID" value="SHJ59433.1"/>
    <property type="molecule type" value="Genomic_DNA"/>
</dbReference>
<evidence type="ECO:0000313" key="3">
    <source>
        <dbReference type="Proteomes" id="UP000184192"/>
    </source>
</evidence>
<organism evidence="2 3">
    <name type="scientific">Bacteroides stercorirosoris</name>
    <dbReference type="NCBI Taxonomy" id="871324"/>
    <lineage>
        <taxon>Bacteria</taxon>
        <taxon>Pseudomonadati</taxon>
        <taxon>Bacteroidota</taxon>
        <taxon>Bacteroidia</taxon>
        <taxon>Bacteroidales</taxon>
        <taxon>Bacteroidaceae</taxon>
        <taxon>Bacteroides</taxon>
    </lineage>
</organism>
<dbReference type="PROSITE" id="PS51257">
    <property type="entry name" value="PROKAR_LIPOPROTEIN"/>
    <property type="match status" value="1"/>
</dbReference>
<dbReference type="AlphaFoldDB" id="A0A1M6KKH4"/>
<reference evidence="3" key="1">
    <citation type="submission" date="2016-11" db="EMBL/GenBank/DDBJ databases">
        <authorList>
            <person name="Varghese N."/>
            <person name="Submissions S."/>
        </authorList>
    </citation>
    <scope>NUCLEOTIDE SEQUENCE [LARGE SCALE GENOMIC DNA]</scope>
    <source>
        <strain evidence="3">DSM 26884</strain>
    </source>
</reference>
<evidence type="ECO:0008006" key="4">
    <source>
        <dbReference type="Google" id="ProtNLM"/>
    </source>
</evidence>
<evidence type="ECO:0000256" key="1">
    <source>
        <dbReference type="SAM" id="SignalP"/>
    </source>
</evidence>
<dbReference type="RefSeq" id="WP_073314780.1">
    <property type="nucleotide sequence ID" value="NZ_FQZN01000038.1"/>
</dbReference>
<keyword evidence="3" id="KW-1185">Reference proteome</keyword>